<evidence type="ECO:0000313" key="2">
    <source>
        <dbReference type="Proteomes" id="UP000002171"/>
    </source>
</evidence>
<proteinExistence type="predicted"/>
<comment type="caution">
    <text evidence="1">The sequence shown here is derived from an EMBL/GenBank/DDBJ whole genome shotgun (WGS) entry which is preliminary data.</text>
</comment>
<dbReference type="AlphaFoldDB" id="A0A7U8C9R4"/>
<evidence type="ECO:0008006" key="3">
    <source>
        <dbReference type="Google" id="ProtNLM"/>
    </source>
</evidence>
<dbReference type="EMBL" id="AAOW01000003">
    <property type="protein sequence ID" value="EAR62466.1"/>
    <property type="molecule type" value="Genomic_DNA"/>
</dbReference>
<sequence length="134" mass="15239">MGDAKVSIRHPDEFPIELNMQDSKPNPLTPAIFQLICHSSQPYSYGDAIAIKIPSVANHLEVRGTIQSCEGQNGCYELEIGFNSEDSLMRIRMLEQLCYIQRYRRHILSTEGRDLTDQDAALEWIGKYAHLFPA</sequence>
<name>A0A7U8C9R4_NEPCE</name>
<accession>A0A7U8C9R4</accession>
<dbReference type="RefSeq" id="WP_007020776.1">
    <property type="nucleotide sequence ID" value="NZ_CH724125.1"/>
</dbReference>
<dbReference type="Proteomes" id="UP000002171">
    <property type="component" value="Unassembled WGS sequence"/>
</dbReference>
<protein>
    <recommendedName>
        <fullName evidence="3">PilZ domain-containing protein</fullName>
    </recommendedName>
</protein>
<evidence type="ECO:0000313" key="1">
    <source>
        <dbReference type="EMBL" id="EAR62466.1"/>
    </source>
</evidence>
<reference evidence="1 2" key="1">
    <citation type="submission" date="2006-02" db="EMBL/GenBank/DDBJ databases">
        <authorList>
            <person name="Pinhassi J."/>
            <person name="Pedros-Alio C."/>
            <person name="Ferriera S."/>
            <person name="Johnson J."/>
            <person name="Kravitz S."/>
            <person name="Halpern A."/>
            <person name="Remington K."/>
            <person name="Beeson K."/>
            <person name="Tran B."/>
            <person name="Rogers Y.-H."/>
            <person name="Friedman R."/>
            <person name="Venter J.C."/>
        </authorList>
    </citation>
    <scope>NUCLEOTIDE SEQUENCE [LARGE SCALE GENOMIC DNA]</scope>
    <source>
        <strain evidence="1 2">MED92</strain>
    </source>
</reference>
<dbReference type="OrthoDB" id="8906365at2"/>
<organism evidence="1 2">
    <name type="scientific">Neptuniibacter caesariensis</name>
    <dbReference type="NCBI Taxonomy" id="207954"/>
    <lineage>
        <taxon>Bacteria</taxon>
        <taxon>Pseudomonadati</taxon>
        <taxon>Pseudomonadota</taxon>
        <taxon>Gammaproteobacteria</taxon>
        <taxon>Oceanospirillales</taxon>
        <taxon>Oceanospirillaceae</taxon>
        <taxon>Neptuniibacter</taxon>
    </lineage>
</organism>
<keyword evidence="2" id="KW-1185">Reference proteome</keyword>
<gene>
    <name evidence="1" type="ORF">MED92_15553</name>
</gene>